<dbReference type="EMBL" id="CADCUQ010001056">
    <property type="protein sequence ID" value="CAA9445376.1"/>
    <property type="molecule type" value="Genomic_DNA"/>
</dbReference>
<organism evidence="2">
    <name type="scientific">uncultured Phycisphaerae bacterium</name>
    <dbReference type="NCBI Taxonomy" id="904963"/>
    <lineage>
        <taxon>Bacteria</taxon>
        <taxon>Pseudomonadati</taxon>
        <taxon>Planctomycetota</taxon>
        <taxon>Phycisphaerae</taxon>
        <taxon>environmental samples</taxon>
    </lineage>
</organism>
<evidence type="ECO:0000313" key="2">
    <source>
        <dbReference type="EMBL" id="CAA9445376.1"/>
    </source>
</evidence>
<feature type="non-terminal residue" evidence="2">
    <location>
        <position position="284"/>
    </location>
</feature>
<proteinExistence type="predicted"/>
<feature type="compositionally biased region" description="Basic residues" evidence="1">
    <location>
        <begin position="44"/>
        <end position="59"/>
    </location>
</feature>
<reference evidence="2" key="1">
    <citation type="submission" date="2020-02" db="EMBL/GenBank/DDBJ databases">
        <authorList>
            <person name="Meier V. D."/>
        </authorList>
    </citation>
    <scope>NUCLEOTIDE SEQUENCE</scope>
    <source>
        <strain evidence="2">AVDCRST_MAG64</strain>
    </source>
</reference>
<feature type="compositionally biased region" description="Basic residues" evidence="1">
    <location>
        <begin position="240"/>
        <end position="258"/>
    </location>
</feature>
<evidence type="ECO:0000256" key="1">
    <source>
        <dbReference type="SAM" id="MobiDB-lite"/>
    </source>
</evidence>
<feature type="compositionally biased region" description="Basic and acidic residues" evidence="1">
    <location>
        <begin position="70"/>
        <end position="84"/>
    </location>
</feature>
<protein>
    <submittedName>
        <fullName evidence="2">Esterase</fullName>
    </submittedName>
</protein>
<feature type="compositionally biased region" description="Basic residues" evidence="1">
    <location>
        <begin position="104"/>
        <end position="115"/>
    </location>
</feature>
<feature type="region of interest" description="Disordered" evidence="1">
    <location>
        <begin position="1"/>
        <end position="118"/>
    </location>
</feature>
<feature type="compositionally biased region" description="Basic and acidic residues" evidence="1">
    <location>
        <begin position="19"/>
        <end position="28"/>
    </location>
</feature>
<feature type="compositionally biased region" description="Basic residues" evidence="1">
    <location>
        <begin position="275"/>
        <end position="284"/>
    </location>
</feature>
<sequence>VEIPHDRGVRPAVRARRLARGDVQERAARRARGRHALRAAGGGRRARRAARRPPARRVRQPLGVGAQGRRPPDGRAVDRARGDPADGPSNAVGRLVGGRQRLCPTRRGRRPGRHGRWSDPGFRELCRRGGPRGGGGGSFVGGEWVAAVHRGAVDGGLRGTEARREARGPLSRRGRALVDHALLADVPVRRGAPGRLRTPARGRAIRAALDDREPRRPAAAALRLRHGRPADRGQPSTPPRARRARHPPPLRRVPRRPRVAVLGTPPGGHAPVLRRGARRPGKSL</sequence>
<name>A0A6J4QID5_9BACT</name>
<accession>A0A6J4QID5</accession>
<feature type="non-terminal residue" evidence="2">
    <location>
        <position position="1"/>
    </location>
</feature>
<gene>
    <name evidence="2" type="ORF">AVDCRST_MAG64-4491</name>
</gene>
<feature type="region of interest" description="Disordered" evidence="1">
    <location>
        <begin position="222"/>
        <end position="284"/>
    </location>
</feature>
<dbReference type="AlphaFoldDB" id="A0A6J4QID5"/>